<dbReference type="Proteomes" id="UP000588098">
    <property type="component" value="Unassembled WGS sequence"/>
</dbReference>
<dbReference type="InterPro" id="IPR050832">
    <property type="entry name" value="Bact_Acetyltransf"/>
</dbReference>
<gene>
    <name evidence="4" type="ORF">FHS42_005356</name>
</gene>
<dbReference type="SUPFAM" id="SSF55729">
    <property type="entry name" value="Acyl-CoA N-acyltransferases (Nat)"/>
    <property type="match status" value="1"/>
</dbReference>
<evidence type="ECO:0000256" key="1">
    <source>
        <dbReference type="ARBA" id="ARBA00022679"/>
    </source>
</evidence>
<evidence type="ECO:0000313" key="4">
    <source>
        <dbReference type="EMBL" id="MBB5938268.1"/>
    </source>
</evidence>
<reference evidence="4 5" key="1">
    <citation type="submission" date="2020-08" db="EMBL/GenBank/DDBJ databases">
        <title>Genomic Encyclopedia of Type Strains, Phase III (KMG-III): the genomes of soil and plant-associated and newly described type strains.</title>
        <authorList>
            <person name="Whitman W."/>
        </authorList>
    </citation>
    <scope>NUCLEOTIDE SEQUENCE [LARGE SCALE GENOMIC DNA]</scope>
    <source>
        <strain evidence="4 5">CECT 8305</strain>
    </source>
</reference>
<protein>
    <submittedName>
        <fullName evidence="4">GNAT superfamily N-acetyltransferase</fullName>
    </submittedName>
</protein>
<comment type="caution">
    <text evidence="4">The sequence shown here is derived from an EMBL/GenBank/DDBJ whole genome shotgun (WGS) entry which is preliminary data.</text>
</comment>
<dbReference type="Gene3D" id="3.40.630.30">
    <property type="match status" value="1"/>
</dbReference>
<keyword evidence="1 4" id="KW-0808">Transferase</keyword>
<dbReference type="CDD" id="cd04301">
    <property type="entry name" value="NAT_SF"/>
    <property type="match status" value="1"/>
</dbReference>
<dbReference type="InterPro" id="IPR000182">
    <property type="entry name" value="GNAT_dom"/>
</dbReference>
<accession>A0A7W9V0J8</accession>
<dbReference type="PROSITE" id="PS51186">
    <property type="entry name" value="GNAT"/>
    <property type="match status" value="1"/>
</dbReference>
<name>A0A7W9V0J8_9ACTN</name>
<feature type="domain" description="N-acetyltransferase" evidence="3">
    <location>
        <begin position="11"/>
        <end position="170"/>
    </location>
</feature>
<dbReference type="AlphaFoldDB" id="A0A7W9V0J8"/>
<sequence length="170" mass="18114">MVTWTIQPTPVDGAGIEEAIWEYATEVSRRVWGRQATEVELRKAIADDPHSGLAPPHGVFLVARDHGGAVLGYAGVRLVAGLPAAAEAGLSATAEVKRLYVRPAGRGMGLGKELLRAAEVAARGLGAARVVLETNTQLTEARAMYEALGYQETAPYNNHGAAQHWYAKTL</sequence>
<keyword evidence="2" id="KW-0012">Acyltransferase</keyword>
<proteinExistence type="predicted"/>
<dbReference type="Pfam" id="PF00583">
    <property type="entry name" value="Acetyltransf_1"/>
    <property type="match status" value="1"/>
</dbReference>
<dbReference type="GO" id="GO:0016747">
    <property type="term" value="F:acyltransferase activity, transferring groups other than amino-acyl groups"/>
    <property type="evidence" value="ECO:0007669"/>
    <property type="project" value="InterPro"/>
</dbReference>
<evidence type="ECO:0000259" key="3">
    <source>
        <dbReference type="PROSITE" id="PS51186"/>
    </source>
</evidence>
<dbReference type="EMBL" id="JACHJL010000015">
    <property type="protein sequence ID" value="MBB5938268.1"/>
    <property type="molecule type" value="Genomic_DNA"/>
</dbReference>
<dbReference type="RefSeq" id="WP_184575881.1">
    <property type="nucleotide sequence ID" value="NZ_JACHJL010000015.1"/>
</dbReference>
<dbReference type="InterPro" id="IPR016181">
    <property type="entry name" value="Acyl_CoA_acyltransferase"/>
</dbReference>
<evidence type="ECO:0000256" key="2">
    <source>
        <dbReference type="ARBA" id="ARBA00023315"/>
    </source>
</evidence>
<dbReference type="PANTHER" id="PTHR43877:SF2">
    <property type="entry name" value="AMINOALKYLPHOSPHONATE N-ACETYLTRANSFERASE-RELATED"/>
    <property type="match status" value="1"/>
</dbReference>
<evidence type="ECO:0000313" key="5">
    <source>
        <dbReference type="Proteomes" id="UP000588098"/>
    </source>
</evidence>
<keyword evidence="5" id="KW-1185">Reference proteome</keyword>
<dbReference type="PANTHER" id="PTHR43877">
    <property type="entry name" value="AMINOALKYLPHOSPHONATE N-ACETYLTRANSFERASE-RELATED-RELATED"/>
    <property type="match status" value="1"/>
</dbReference>
<organism evidence="4 5">
    <name type="scientific">Streptomyces zagrosensis</name>
    <dbReference type="NCBI Taxonomy" id="1042984"/>
    <lineage>
        <taxon>Bacteria</taxon>
        <taxon>Bacillati</taxon>
        <taxon>Actinomycetota</taxon>
        <taxon>Actinomycetes</taxon>
        <taxon>Kitasatosporales</taxon>
        <taxon>Streptomycetaceae</taxon>
        <taxon>Streptomyces</taxon>
    </lineage>
</organism>